<feature type="region of interest" description="Disordered" evidence="1">
    <location>
        <begin position="23"/>
        <end position="45"/>
    </location>
</feature>
<sequence>MPARNPAPARMASRLLRRARSLLRQSAQTTHGRRTAPRRADLGRLPDIRRQAVAGTRRRHLRRLSMSTVQRRRGKQGRRRRSQRMAVGRSDRSRGGTALRLPGERTRAPCFQPWVLRNRSWGLGRKRV</sequence>
<name>A0A0F7L6G9_9VIRU</name>
<feature type="region of interest" description="Disordered" evidence="1">
    <location>
        <begin position="67"/>
        <end position="104"/>
    </location>
</feature>
<evidence type="ECO:0000256" key="1">
    <source>
        <dbReference type="SAM" id="MobiDB-lite"/>
    </source>
</evidence>
<proteinExistence type="predicted"/>
<reference evidence="2" key="2">
    <citation type="submission" date="2015-03" db="EMBL/GenBank/DDBJ databases">
        <authorList>
            <person name="Chow C.-E.T."/>
            <person name="Winget D.M."/>
            <person name="White R.A.III."/>
            <person name="Hallam S.J."/>
            <person name="Suttle C.A."/>
        </authorList>
    </citation>
    <scope>NUCLEOTIDE SEQUENCE</scope>
    <source>
        <strain evidence="2">Anoxic2_1</strain>
    </source>
</reference>
<reference evidence="2" key="1">
    <citation type="journal article" date="2015" name="Front. Microbiol.">
        <title>Combining genomic sequencing methods to explore viral diversity and reveal potential virus-host interactions.</title>
        <authorList>
            <person name="Chow C.E."/>
            <person name="Winget D.M."/>
            <person name="White R.A.III."/>
            <person name="Hallam S.J."/>
            <person name="Suttle C.A."/>
        </authorList>
    </citation>
    <scope>NUCLEOTIDE SEQUENCE</scope>
    <source>
        <strain evidence="2">Anoxic2_1</strain>
    </source>
</reference>
<protein>
    <submittedName>
        <fullName evidence="2">Uncharacterized protein</fullName>
    </submittedName>
</protein>
<dbReference type="EMBL" id="KR029585">
    <property type="protein sequence ID" value="AKH46611.1"/>
    <property type="molecule type" value="Genomic_DNA"/>
</dbReference>
<evidence type="ECO:0000313" key="2">
    <source>
        <dbReference type="EMBL" id="AKH46611.1"/>
    </source>
</evidence>
<feature type="compositionally biased region" description="Basic residues" evidence="1">
    <location>
        <begin position="70"/>
        <end position="83"/>
    </location>
</feature>
<organism evidence="2">
    <name type="scientific">uncultured marine virus</name>
    <dbReference type="NCBI Taxonomy" id="186617"/>
    <lineage>
        <taxon>Viruses</taxon>
        <taxon>environmental samples</taxon>
    </lineage>
</organism>
<accession>A0A0F7L6G9</accession>